<organism evidence="1">
    <name type="scientific">Myoviridae sp. ct9Uc11</name>
    <dbReference type="NCBI Taxonomy" id="2825042"/>
    <lineage>
        <taxon>Viruses</taxon>
        <taxon>Duplodnaviria</taxon>
        <taxon>Heunggongvirae</taxon>
        <taxon>Uroviricota</taxon>
        <taxon>Caudoviricetes</taxon>
    </lineage>
</organism>
<proteinExistence type="predicted"/>
<reference evidence="1" key="1">
    <citation type="journal article" date="2021" name="Proc. Natl. Acad. Sci. U.S.A.">
        <title>A Catalog of Tens of Thousands of Viruses from Human Metagenomes Reveals Hidden Associations with Chronic Diseases.</title>
        <authorList>
            <person name="Tisza M.J."/>
            <person name="Buck C.B."/>
        </authorList>
    </citation>
    <scope>NUCLEOTIDE SEQUENCE</scope>
    <source>
        <strain evidence="1">Ct9Uc11</strain>
    </source>
</reference>
<accession>A0A8S5U977</accession>
<sequence length="41" mass="4879">MCRSLGRCLRFRPGFRRSFLWCLAYLRAFSFSPPVHLLSMV</sequence>
<protein>
    <submittedName>
        <fullName evidence="1">Uncharacterized protein</fullName>
    </submittedName>
</protein>
<evidence type="ECO:0000313" key="1">
    <source>
        <dbReference type="EMBL" id="DAF91031.1"/>
    </source>
</evidence>
<dbReference type="EMBL" id="BK016043">
    <property type="protein sequence ID" value="DAF91031.1"/>
    <property type="molecule type" value="Genomic_DNA"/>
</dbReference>
<name>A0A8S5U977_9CAUD</name>